<feature type="transmembrane region" description="Helical" evidence="2">
    <location>
        <begin position="353"/>
        <end position="379"/>
    </location>
</feature>
<feature type="region of interest" description="Disordered" evidence="1">
    <location>
        <begin position="1066"/>
        <end position="1099"/>
    </location>
</feature>
<protein>
    <recommendedName>
        <fullName evidence="3">DUF6535 domain-containing protein</fullName>
    </recommendedName>
</protein>
<dbReference type="Pfam" id="PF20153">
    <property type="entry name" value="DUF6535"/>
    <property type="match status" value="1"/>
</dbReference>
<organism evidence="4 5">
    <name type="scientific">Rhizoctonia solani</name>
    <dbReference type="NCBI Taxonomy" id="456999"/>
    <lineage>
        <taxon>Eukaryota</taxon>
        <taxon>Fungi</taxon>
        <taxon>Dikarya</taxon>
        <taxon>Basidiomycota</taxon>
        <taxon>Agaricomycotina</taxon>
        <taxon>Agaricomycetes</taxon>
        <taxon>Cantharellales</taxon>
        <taxon>Ceratobasidiaceae</taxon>
        <taxon>Rhizoctonia</taxon>
    </lineage>
</organism>
<evidence type="ECO:0000256" key="2">
    <source>
        <dbReference type="SAM" id="Phobius"/>
    </source>
</evidence>
<feature type="transmembrane region" description="Helical" evidence="2">
    <location>
        <begin position="292"/>
        <end position="309"/>
    </location>
</feature>
<keyword evidence="2" id="KW-1133">Transmembrane helix</keyword>
<evidence type="ECO:0000256" key="1">
    <source>
        <dbReference type="SAM" id="MobiDB-lite"/>
    </source>
</evidence>
<feature type="domain" description="DUF6535" evidence="3">
    <location>
        <begin position="103"/>
        <end position="286"/>
    </location>
</feature>
<accession>A0A8H7HKQ1</accession>
<feature type="region of interest" description="Disordered" evidence="1">
    <location>
        <begin position="1"/>
        <end position="69"/>
    </location>
</feature>
<dbReference type="OrthoDB" id="3219854at2759"/>
<feature type="non-terminal residue" evidence="4">
    <location>
        <position position="1"/>
    </location>
</feature>
<proteinExistence type="predicted"/>
<dbReference type="InterPro" id="IPR045338">
    <property type="entry name" value="DUF6535"/>
</dbReference>
<evidence type="ECO:0000313" key="5">
    <source>
        <dbReference type="Proteomes" id="UP000602905"/>
    </source>
</evidence>
<sequence>MYPMVPTGPSATQKGKFRLDNIGTVSGHSSSTNVGTEAPKKAKKVTGMDQPQSPSEEGGPRPQVKKKVLRSKGKVRLVAPVDPLELLEPDEEGTEMGKEARVWKIYVKEADKWDAELIDGWNSKDSRGSEVMILMPIIHCILPGGAVLGYLFGDSNAITVNALFTISQSLAAIANNVPGNTSTLASTASNLESSPGSPKHAVIINTLWYFSLSLSVATSLLSMLAKDWCYSFGANRTGHPWDQALRRQRKWTMIEQWKMQELINVLPFLIHSSLLLFAIGLCIYVWDLNQKVAIPVICVTCTASAFYIWSSLMASVVKLFPYTTILSRIVQSEYIQHKYKDAKKHGKAFISSMIDVISSAASGCLYALCWVLTAILYILRLPVTAVYHIWHNLLWKKPGDTNHLKSYLENVKKLVSGGIHPKLHKWLTSARQNVSEFSRPWAPRESDHDHVASLALRWLIQNCENASSVDAALQAIAGASVRIPKEPLESCRAALQIVRRLASDPDTEEAERNNKLYARALTILGSGPRPDKGARGIRENTSSADVFLRNFQPEHERQIDELITSTDFSPTPYNLEALYLGSTAASISSRLLKGDDSDASDTFAKLINLLLNHIESSVRQLNSAALRSLTNTAVMLASCSPTSLFGPADTNRCIRSCLDLISSNPGAPQIESVLDASTAFLVCLSLHSLPAIEETEQSLCITTGTRVERATLFLTDQHSQRQPAKSAFYHVAMAEILFSWNSHEDSKVAQDIADKREQLSMAYLREGLKIPLPTSERQRAAEIRKQQLAISEFLVAVDRVCKLTAHSEDCASSNVVNLSPPVYWLFVWATCLTRLDADRAITDKLLPSMAFPVLSVEFASIIDEVMPMLWATYNDQNLGFEGSSQSWRFSTTRLWQVEGANSEWLLSRPKHFAAMQLWILLCLAEGSSDEQTRLRNIIERQTKRDLGNQRIAEFKQEVENKIIADYRKGHNIKVYSARIIKCIIEDRKGQPRDEGSRSTTLNISEPDLVLSRRVNQELRNVPLALQGLASFAERHRVTQQGYPPSSQDLHKGGFHHWKKATSLLAGFRKKPRTGKTGSNSVLSFERDQGSGRLSPEAQVNSASLIQSELMGEPEQMTEDDKHNDDHVAISMLPAEPFSTGGRPSKSIEPSFFWFSTPETQTPRIVADDTGTAPLSKLGWAAGAVPIKDSRIQ</sequence>
<feature type="transmembrane region" description="Helical" evidence="2">
    <location>
        <begin position="207"/>
        <end position="225"/>
    </location>
</feature>
<dbReference type="AlphaFoldDB" id="A0A8H7HKQ1"/>
<evidence type="ECO:0000313" key="4">
    <source>
        <dbReference type="EMBL" id="KAF8698913.1"/>
    </source>
</evidence>
<name>A0A8H7HKQ1_9AGAM</name>
<feature type="transmembrane region" description="Helical" evidence="2">
    <location>
        <begin position="131"/>
        <end position="152"/>
    </location>
</feature>
<reference evidence="4" key="1">
    <citation type="submission" date="2020-09" db="EMBL/GenBank/DDBJ databases">
        <title>Comparative genome analyses of four rice-infecting Rhizoctonia solani isolates reveal extensive enrichment of homogalacturonan modification genes.</title>
        <authorList>
            <person name="Lee D.-Y."/>
            <person name="Jeon J."/>
            <person name="Kim K.-T."/>
            <person name="Cheong K."/>
            <person name="Song H."/>
            <person name="Choi G."/>
            <person name="Ko J."/>
            <person name="Opiyo S.O."/>
            <person name="Zuo S."/>
            <person name="Madhav S."/>
            <person name="Lee Y.-H."/>
            <person name="Wang G.-L."/>
        </authorList>
    </citation>
    <scope>NUCLEOTIDE SEQUENCE</scope>
    <source>
        <strain evidence="4">AG1-IA WGL</strain>
    </source>
</reference>
<keyword evidence="2" id="KW-0812">Transmembrane</keyword>
<evidence type="ECO:0000259" key="3">
    <source>
        <dbReference type="Pfam" id="PF20153"/>
    </source>
</evidence>
<feature type="compositionally biased region" description="Polar residues" evidence="1">
    <location>
        <begin position="23"/>
        <end position="35"/>
    </location>
</feature>
<dbReference type="EMBL" id="JACYCD010000243">
    <property type="protein sequence ID" value="KAF8698913.1"/>
    <property type="molecule type" value="Genomic_DNA"/>
</dbReference>
<keyword evidence="2" id="KW-0472">Membrane</keyword>
<dbReference type="Proteomes" id="UP000602905">
    <property type="component" value="Unassembled WGS sequence"/>
</dbReference>
<comment type="caution">
    <text evidence="4">The sequence shown here is derived from an EMBL/GenBank/DDBJ whole genome shotgun (WGS) entry which is preliminary data.</text>
</comment>
<gene>
    <name evidence="4" type="ORF">RHS03_07491</name>
</gene>
<feature type="transmembrane region" description="Helical" evidence="2">
    <location>
        <begin position="262"/>
        <end position="286"/>
    </location>
</feature>